<evidence type="ECO:0000256" key="2">
    <source>
        <dbReference type="PROSITE-ProRule" id="PRU00169"/>
    </source>
</evidence>
<dbReference type="InterPro" id="IPR050595">
    <property type="entry name" value="Bact_response_regulator"/>
</dbReference>
<dbReference type="PROSITE" id="PS50110">
    <property type="entry name" value="RESPONSE_REGULATORY"/>
    <property type="match status" value="1"/>
</dbReference>
<dbReference type="Gene3D" id="3.40.50.2300">
    <property type="match status" value="1"/>
</dbReference>
<sequence length="123" mass="13744">MILVVEDETDVREELVEMLELRGFEVRSAYSVATAMEAVRSIPGNMTLLSDLRLGDGSGMDLIRMIRSDHELSTRVAPIILMTGHTDITEHIEQAIAAEGLQIMFKPVDLTKLLPLLCKEQLH</sequence>
<reference evidence="5" key="1">
    <citation type="journal article" date="2019" name="Int. J. Syst. Evol. Microbiol.">
        <title>The Global Catalogue of Microorganisms (GCM) 10K type strain sequencing project: providing services to taxonomists for standard genome sequencing and annotation.</title>
        <authorList>
            <consortium name="The Broad Institute Genomics Platform"/>
            <consortium name="The Broad Institute Genome Sequencing Center for Infectious Disease"/>
            <person name="Wu L."/>
            <person name="Ma J."/>
        </authorList>
    </citation>
    <scope>NUCLEOTIDE SEQUENCE [LARGE SCALE GENOMIC DNA]</scope>
    <source>
        <strain evidence="5">CGMCC 1.12851</strain>
    </source>
</reference>
<feature type="domain" description="Response regulatory" evidence="3">
    <location>
        <begin position="1"/>
        <end position="121"/>
    </location>
</feature>
<dbReference type="InterPro" id="IPR011006">
    <property type="entry name" value="CheY-like_superfamily"/>
</dbReference>
<name>A0ABQ1JPV4_9SPHN</name>
<feature type="modified residue" description="4-aspartylphosphate" evidence="2">
    <location>
        <position position="51"/>
    </location>
</feature>
<dbReference type="EMBL" id="BMGD01000006">
    <property type="protein sequence ID" value="GGB74557.1"/>
    <property type="molecule type" value="Genomic_DNA"/>
</dbReference>
<dbReference type="PANTHER" id="PTHR44591:SF3">
    <property type="entry name" value="RESPONSE REGULATORY DOMAIN-CONTAINING PROTEIN"/>
    <property type="match status" value="1"/>
</dbReference>
<dbReference type="SMART" id="SM00448">
    <property type="entry name" value="REC"/>
    <property type="match status" value="1"/>
</dbReference>
<dbReference type="RefSeq" id="WP_188515460.1">
    <property type="nucleotide sequence ID" value="NZ_BMGD01000006.1"/>
</dbReference>
<dbReference type="Proteomes" id="UP000614261">
    <property type="component" value="Unassembled WGS sequence"/>
</dbReference>
<evidence type="ECO:0000313" key="4">
    <source>
        <dbReference type="EMBL" id="GGB74557.1"/>
    </source>
</evidence>
<evidence type="ECO:0000256" key="1">
    <source>
        <dbReference type="ARBA" id="ARBA00022553"/>
    </source>
</evidence>
<keyword evidence="5" id="KW-1185">Reference proteome</keyword>
<dbReference type="InterPro" id="IPR001789">
    <property type="entry name" value="Sig_transdc_resp-reg_receiver"/>
</dbReference>
<organism evidence="4 5">
    <name type="scientific">Blastomonas aquatica</name>
    <dbReference type="NCBI Taxonomy" id="1510276"/>
    <lineage>
        <taxon>Bacteria</taxon>
        <taxon>Pseudomonadati</taxon>
        <taxon>Pseudomonadota</taxon>
        <taxon>Alphaproteobacteria</taxon>
        <taxon>Sphingomonadales</taxon>
        <taxon>Sphingomonadaceae</taxon>
        <taxon>Blastomonas</taxon>
    </lineage>
</organism>
<keyword evidence="1 2" id="KW-0597">Phosphoprotein</keyword>
<accession>A0ABQ1JPV4</accession>
<evidence type="ECO:0000259" key="3">
    <source>
        <dbReference type="PROSITE" id="PS50110"/>
    </source>
</evidence>
<dbReference type="Pfam" id="PF00072">
    <property type="entry name" value="Response_reg"/>
    <property type="match status" value="1"/>
</dbReference>
<dbReference type="SUPFAM" id="SSF52172">
    <property type="entry name" value="CheY-like"/>
    <property type="match status" value="1"/>
</dbReference>
<evidence type="ECO:0000313" key="5">
    <source>
        <dbReference type="Proteomes" id="UP000614261"/>
    </source>
</evidence>
<proteinExistence type="predicted"/>
<dbReference type="PANTHER" id="PTHR44591">
    <property type="entry name" value="STRESS RESPONSE REGULATOR PROTEIN 1"/>
    <property type="match status" value="1"/>
</dbReference>
<protein>
    <recommendedName>
        <fullName evidence="3">Response regulatory domain-containing protein</fullName>
    </recommendedName>
</protein>
<comment type="caution">
    <text evidence="4">The sequence shown here is derived from an EMBL/GenBank/DDBJ whole genome shotgun (WGS) entry which is preliminary data.</text>
</comment>
<gene>
    <name evidence="4" type="ORF">GCM10010833_32230</name>
</gene>